<gene>
    <name evidence="2" type="ORF">F442_05584</name>
</gene>
<feature type="region of interest" description="Disordered" evidence="1">
    <location>
        <begin position="24"/>
        <end position="58"/>
    </location>
</feature>
<evidence type="ECO:0000256" key="1">
    <source>
        <dbReference type="SAM" id="MobiDB-lite"/>
    </source>
</evidence>
<accession>W2ZRC3</accession>
<dbReference type="AlphaFoldDB" id="W2ZRC3"/>
<proteinExistence type="predicted"/>
<dbReference type="Proteomes" id="UP000018948">
    <property type="component" value="Unassembled WGS sequence"/>
</dbReference>
<organism evidence="2 3">
    <name type="scientific">Phytophthora nicotianae P10297</name>
    <dbReference type="NCBI Taxonomy" id="1317064"/>
    <lineage>
        <taxon>Eukaryota</taxon>
        <taxon>Sar</taxon>
        <taxon>Stramenopiles</taxon>
        <taxon>Oomycota</taxon>
        <taxon>Peronosporomycetes</taxon>
        <taxon>Peronosporales</taxon>
        <taxon>Peronosporaceae</taxon>
        <taxon>Phytophthora</taxon>
    </lineage>
</organism>
<sequence>MFIAFREELSGGWNLWLGDEEMTEPREEQLSSKKTATPKLVREGLPKKTTATKKVKTE</sequence>
<evidence type="ECO:0000313" key="2">
    <source>
        <dbReference type="EMBL" id="ETP48759.1"/>
    </source>
</evidence>
<protein>
    <submittedName>
        <fullName evidence="2">Uncharacterized protein</fullName>
    </submittedName>
</protein>
<reference evidence="2 3" key="1">
    <citation type="submission" date="2013-11" db="EMBL/GenBank/DDBJ databases">
        <title>The Genome Sequence of Phytophthora parasitica P10297.</title>
        <authorList>
            <consortium name="The Broad Institute Genomics Platform"/>
            <person name="Russ C."/>
            <person name="Tyler B."/>
            <person name="Panabieres F."/>
            <person name="Shan W."/>
            <person name="Tripathy S."/>
            <person name="Grunwald N."/>
            <person name="Machado M."/>
            <person name="Johnson C.S."/>
            <person name="Walker B."/>
            <person name="Young S.K."/>
            <person name="Zeng Q."/>
            <person name="Gargeya S."/>
            <person name="Fitzgerald M."/>
            <person name="Haas B."/>
            <person name="Abouelleil A."/>
            <person name="Allen A.W."/>
            <person name="Alvarado L."/>
            <person name="Arachchi H.M."/>
            <person name="Berlin A.M."/>
            <person name="Chapman S.B."/>
            <person name="Gainer-Dewar J."/>
            <person name="Goldberg J."/>
            <person name="Griggs A."/>
            <person name="Gujja S."/>
            <person name="Hansen M."/>
            <person name="Howarth C."/>
            <person name="Imamovic A."/>
            <person name="Ireland A."/>
            <person name="Larimer J."/>
            <person name="McCowan C."/>
            <person name="Murphy C."/>
            <person name="Pearson M."/>
            <person name="Poon T.W."/>
            <person name="Priest M."/>
            <person name="Roberts A."/>
            <person name="Saif S."/>
            <person name="Shea T."/>
            <person name="Sisk P."/>
            <person name="Sykes S."/>
            <person name="Wortman J."/>
            <person name="Nusbaum C."/>
            <person name="Birren B."/>
        </authorList>
    </citation>
    <scope>NUCLEOTIDE SEQUENCE [LARGE SCALE GENOMIC DNA]</scope>
    <source>
        <strain evidence="2 3">P10297</strain>
    </source>
</reference>
<evidence type="ECO:0000313" key="3">
    <source>
        <dbReference type="Proteomes" id="UP000018948"/>
    </source>
</evidence>
<name>W2ZRC3_PHYNI</name>
<comment type="caution">
    <text evidence="2">The sequence shown here is derived from an EMBL/GenBank/DDBJ whole genome shotgun (WGS) entry which is preliminary data.</text>
</comment>
<dbReference type="EMBL" id="ANIY01001191">
    <property type="protein sequence ID" value="ETP48759.1"/>
    <property type="molecule type" value="Genomic_DNA"/>
</dbReference>